<dbReference type="EnsemblMetazoa" id="ASIC005824-RA">
    <property type="protein sequence ID" value="ASIC005824-PA"/>
    <property type="gene ID" value="ASIC005824"/>
</dbReference>
<protein>
    <submittedName>
        <fullName evidence="1 2">Uncharacterized protein</fullName>
    </submittedName>
</protein>
<reference evidence="2" key="2">
    <citation type="submission" date="2020-05" db="UniProtKB">
        <authorList>
            <consortium name="EnsemblMetazoa"/>
        </authorList>
    </citation>
    <scope>IDENTIFICATION</scope>
</reference>
<gene>
    <name evidence="1" type="ORF">ZHAS_00005824</name>
</gene>
<accession>A0A084VKQ3</accession>
<evidence type="ECO:0000313" key="2">
    <source>
        <dbReference type="EnsemblMetazoa" id="ASIC005824-PA"/>
    </source>
</evidence>
<evidence type="ECO:0000313" key="3">
    <source>
        <dbReference type="Proteomes" id="UP000030765"/>
    </source>
</evidence>
<dbReference type="Proteomes" id="UP000030765">
    <property type="component" value="Unassembled WGS sequence"/>
</dbReference>
<dbReference type="EMBL" id="KE524948">
    <property type="protein sequence ID" value="KFB38547.1"/>
    <property type="molecule type" value="Genomic_DNA"/>
</dbReference>
<evidence type="ECO:0000313" key="1">
    <source>
        <dbReference type="EMBL" id="KFB38547.1"/>
    </source>
</evidence>
<reference evidence="1 3" key="1">
    <citation type="journal article" date="2014" name="BMC Genomics">
        <title>Genome sequence of Anopheles sinensis provides insight into genetics basis of mosquito competence for malaria parasites.</title>
        <authorList>
            <person name="Zhou D."/>
            <person name="Zhang D."/>
            <person name="Ding G."/>
            <person name="Shi L."/>
            <person name="Hou Q."/>
            <person name="Ye Y."/>
            <person name="Xu Y."/>
            <person name="Zhou H."/>
            <person name="Xiong C."/>
            <person name="Li S."/>
            <person name="Yu J."/>
            <person name="Hong S."/>
            <person name="Yu X."/>
            <person name="Zou P."/>
            <person name="Chen C."/>
            <person name="Chang X."/>
            <person name="Wang W."/>
            <person name="Lv Y."/>
            <person name="Sun Y."/>
            <person name="Ma L."/>
            <person name="Shen B."/>
            <person name="Zhu C."/>
        </authorList>
    </citation>
    <scope>NUCLEOTIDE SEQUENCE [LARGE SCALE GENOMIC DNA]</scope>
</reference>
<dbReference type="VEuPathDB" id="VectorBase:ASIC005824"/>
<keyword evidence="3" id="KW-1185">Reference proteome</keyword>
<dbReference type="EMBL" id="ATLV01014237">
    <property type="status" value="NOT_ANNOTATED_CDS"/>
    <property type="molecule type" value="Genomic_DNA"/>
</dbReference>
<name>A0A084VKQ3_ANOSI</name>
<sequence>MAPSVRGALGMAWRRFRGRWWGKEKRVIKCAKGWAHKLLRFAPLVAPKARRPDPDIPSRITHLRAKLRTNTYTIGRNGSSGKGGGCVCVVGAAGLAPVLAGLLARLQKRFSARLPCRRLWPMGRAGFSCCFPLEVGRHSEGVVEVECAAGARALASRLNYGASFRAVHSLLHAGQRGRTSFPVRSVRSVRYRPCIGVPGLQFCSCAPNGYHAFFDSPARAPHRGTTINGYHLARASIVRKWLASSSSSSSQLNSVHRHQLTPGCIGDLIVRHTDTTDALRHPSNRHGTEMRWPYAVQGSFPIGTDPIHPTLRGSVGEKCYGSGFGGQNERKKKNETGKWKANAAQEMSLQNFSSYELYDQSIFAMRMAYDTLTVWSKND</sequence>
<organism evidence="1">
    <name type="scientific">Anopheles sinensis</name>
    <name type="common">Mosquito</name>
    <dbReference type="NCBI Taxonomy" id="74873"/>
    <lineage>
        <taxon>Eukaryota</taxon>
        <taxon>Metazoa</taxon>
        <taxon>Ecdysozoa</taxon>
        <taxon>Arthropoda</taxon>
        <taxon>Hexapoda</taxon>
        <taxon>Insecta</taxon>
        <taxon>Pterygota</taxon>
        <taxon>Neoptera</taxon>
        <taxon>Endopterygota</taxon>
        <taxon>Diptera</taxon>
        <taxon>Nematocera</taxon>
        <taxon>Culicoidea</taxon>
        <taxon>Culicidae</taxon>
        <taxon>Anophelinae</taxon>
        <taxon>Anopheles</taxon>
    </lineage>
</organism>
<proteinExistence type="predicted"/>
<dbReference type="AlphaFoldDB" id="A0A084VKQ3"/>